<dbReference type="PANTHER" id="PTHR34220">
    <property type="entry name" value="SENSOR HISTIDINE KINASE YPDA"/>
    <property type="match status" value="1"/>
</dbReference>
<evidence type="ECO:0000259" key="2">
    <source>
        <dbReference type="Pfam" id="PF06580"/>
    </source>
</evidence>
<sequence length="378" mass="42232">MQTSWQRVLPRFNFRRHWPYVLVLPWVVPLTCYLIVGPAYLQRPVVFGGATALMALLAERWLWGLNRATRAVVRRYPGLHQTTQRVAGNLLLGLGVSVVFLVGSVALFSYGHLFGTSITVGQFFSTHKAVPQVQGWLARALGVQLRPAAVAAVLYAVDLLVVLLLVLVYEAFYLLGRWQESKLNFEQRKKAALRSQLQSLKSQINPHFLFNTLNSLSSLIAEEPALAERFVDEIAKVYRYLLQTNESELTSLAAELAFIQSYYHLLRTRYGAGLELRVAVADDYLAHRLPPLTLQMLVENAVKHNVIQATRPLRIDIVTTPAGALCVRNNAQPRATRVESNHVGLANITARYQLLAQASPLIEAEPAHFTVTLPLLPA</sequence>
<evidence type="ECO:0000313" key="4">
    <source>
        <dbReference type="Proteomes" id="UP000618931"/>
    </source>
</evidence>
<feature type="transmembrane region" description="Helical" evidence="1">
    <location>
        <begin position="86"/>
        <end position="110"/>
    </location>
</feature>
<evidence type="ECO:0000313" key="3">
    <source>
        <dbReference type="EMBL" id="MBF9219827.1"/>
    </source>
</evidence>
<protein>
    <submittedName>
        <fullName evidence="3">Histidine kinase</fullName>
    </submittedName>
</protein>
<keyword evidence="3" id="KW-0418">Kinase</keyword>
<keyword evidence="1" id="KW-0812">Transmembrane</keyword>
<feature type="transmembrane region" description="Helical" evidence="1">
    <location>
        <begin position="20"/>
        <end position="40"/>
    </location>
</feature>
<keyword evidence="1" id="KW-1133">Transmembrane helix</keyword>
<reference evidence="3 4" key="1">
    <citation type="submission" date="2020-11" db="EMBL/GenBank/DDBJ databases">
        <authorList>
            <person name="Kim M.K."/>
        </authorList>
    </citation>
    <scope>NUCLEOTIDE SEQUENCE [LARGE SCALE GENOMIC DNA]</scope>
    <source>
        <strain evidence="3 4">BT662</strain>
    </source>
</reference>
<evidence type="ECO:0000256" key="1">
    <source>
        <dbReference type="SAM" id="Phobius"/>
    </source>
</evidence>
<dbReference type="PANTHER" id="PTHR34220:SF7">
    <property type="entry name" value="SENSOR HISTIDINE KINASE YPDA"/>
    <property type="match status" value="1"/>
</dbReference>
<accession>A0ABS0HZP6</accession>
<dbReference type="GO" id="GO:0016301">
    <property type="term" value="F:kinase activity"/>
    <property type="evidence" value="ECO:0007669"/>
    <property type="project" value="UniProtKB-KW"/>
</dbReference>
<name>A0ABS0HZP6_9BACT</name>
<proteinExistence type="predicted"/>
<feature type="domain" description="Signal transduction histidine kinase internal region" evidence="2">
    <location>
        <begin position="196"/>
        <end position="272"/>
    </location>
</feature>
<gene>
    <name evidence="3" type="ORF">I2H31_01815</name>
</gene>
<dbReference type="Pfam" id="PF06580">
    <property type="entry name" value="His_kinase"/>
    <property type="match status" value="1"/>
</dbReference>
<dbReference type="InterPro" id="IPR050640">
    <property type="entry name" value="Bact_2-comp_sensor_kinase"/>
</dbReference>
<feature type="transmembrane region" description="Helical" evidence="1">
    <location>
        <begin position="46"/>
        <end position="65"/>
    </location>
</feature>
<keyword evidence="1" id="KW-0472">Membrane</keyword>
<keyword evidence="3" id="KW-0808">Transferase</keyword>
<dbReference type="EMBL" id="JADQDM010000001">
    <property type="protein sequence ID" value="MBF9219827.1"/>
    <property type="molecule type" value="Genomic_DNA"/>
</dbReference>
<keyword evidence="4" id="KW-1185">Reference proteome</keyword>
<comment type="caution">
    <text evidence="3">The sequence shown here is derived from an EMBL/GenBank/DDBJ whole genome shotgun (WGS) entry which is preliminary data.</text>
</comment>
<organism evidence="3 4">
    <name type="scientific">Hymenobacter ruricola</name>
    <dbReference type="NCBI Taxonomy" id="2791023"/>
    <lineage>
        <taxon>Bacteria</taxon>
        <taxon>Pseudomonadati</taxon>
        <taxon>Bacteroidota</taxon>
        <taxon>Cytophagia</taxon>
        <taxon>Cytophagales</taxon>
        <taxon>Hymenobacteraceae</taxon>
        <taxon>Hymenobacter</taxon>
    </lineage>
</organism>
<dbReference type="Proteomes" id="UP000618931">
    <property type="component" value="Unassembled WGS sequence"/>
</dbReference>
<dbReference type="InterPro" id="IPR010559">
    <property type="entry name" value="Sig_transdc_His_kin_internal"/>
</dbReference>
<feature type="transmembrane region" description="Helical" evidence="1">
    <location>
        <begin position="152"/>
        <end position="175"/>
    </location>
</feature>
<dbReference type="RefSeq" id="WP_196291293.1">
    <property type="nucleotide sequence ID" value="NZ_JADQDM010000001.1"/>
</dbReference>